<keyword evidence="10" id="KW-1185">Reference proteome</keyword>
<keyword evidence="3" id="KW-0997">Cell inner membrane</keyword>
<evidence type="ECO:0000256" key="1">
    <source>
        <dbReference type="ARBA" id="ARBA00004429"/>
    </source>
</evidence>
<organism evidence="9 10">
    <name type="scientific">Alkalibacter rhizosphaerae</name>
    <dbReference type="NCBI Taxonomy" id="2815577"/>
    <lineage>
        <taxon>Bacteria</taxon>
        <taxon>Bacillati</taxon>
        <taxon>Bacillota</taxon>
        <taxon>Clostridia</taxon>
        <taxon>Eubacteriales</taxon>
        <taxon>Eubacteriaceae</taxon>
        <taxon>Alkalibacter</taxon>
    </lineage>
</organism>
<name>A0A975AHK0_9FIRM</name>
<dbReference type="KEGG" id="alka:J0B03_07645"/>
<dbReference type="PIRSF" id="PIRSF006066">
    <property type="entry name" value="HI0050"/>
    <property type="match status" value="1"/>
</dbReference>
<dbReference type="GO" id="GO:0005886">
    <property type="term" value="C:plasma membrane"/>
    <property type="evidence" value="ECO:0007669"/>
    <property type="project" value="UniProtKB-SubCell"/>
</dbReference>
<feature type="transmembrane region" description="Helical" evidence="7">
    <location>
        <begin position="170"/>
        <end position="192"/>
    </location>
</feature>
<evidence type="ECO:0000259" key="8">
    <source>
        <dbReference type="Pfam" id="PF06808"/>
    </source>
</evidence>
<evidence type="ECO:0000256" key="6">
    <source>
        <dbReference type="ARBA" id="ARBA00023136"/>
    </source>
</evidence>
<evidence type="ECO:0000256" key="7">
    <source>
        <dbReference type="SAM" id="Phobius"/>
    </source>
</evidence>
<dbReference type="InterPro" id="IPR010656">
    <property type="entry name" value="DctM"/>
</dbReference>
<feature type="transmembrane region" description="Helical" evidence="7">
    <location>
        <begin position="213"/>
        <end position="235"/>
    </location>
</feature>
<dbReference type="Proteomes" id="UP000663499">
    <property type="component" value="Chromosome"/>
</dbReference>
<evidence type="ECO:0000256" key="5">
    <source>
        <dbReference type="ARBA" id="ARBA00022989"/>
    </source>
</evidence>
<evidence type="ECO:0000313" key="9">
    <source>
        <dbReference type="EMBL" id="QSX07704.1"/>
    </source>
</evidence>
<sequence length="429" mass="45404">MTAAVLFGSFLVLLLLSVPIAISLGLASVITIFTTDAITINSFTQTMIQGLNSFPLMAVPLFTFAGDIMGRGGISRRLLNVTNIFFGRFNGGLGIVAIVTCLIFAAISGTGSATVAAIGMLMIPEMVRKNYDKTFSSALIATSGTVGVVIPPSVPMVIYSVAAGVSVTGLFISGVIPGLLIGGVLIFYTYIYSKKHGYEGDDRRYTFKEIVKIIIDAIPALLVPVIILGGIYGGIFTPTEAAAVGCVYGIIISIFIYKEVKIKDLPAIGFNSIYLCAAVLIIIGISTGFGRILTISQVPVMIAEAILSITSSKILILMAINILLLVVGTFMETNAAIIILTPILLPVVVSLGVNPIHFGVIMIVNLAIGFITPPLGANLFMACQVTGVKFDALAKAIIPWIAIMIFALLLITYLPSITLWLPRLLKIPV</sequence>
<feature type="transmembrane region" description="Helical" evidence="7">
    <location>
        <begin position="359"/>
        <end position="380"/>
    </location>
</feature>
<dbReference type="PANTHER" id="PTHR33362:SF2">
    <property type="entry name" value="TRAP TRANSPORTER LARGE PERMEASE PROTEIN"/>
    <property type="match status" value="1"/>
</dbReference>
<feature type="domain" description="TRAP C4-dicarboxylate transport system permease DctM subunit" evidence="8">
    <location>
        <begin position="7"/>
        <end position="417"/>
    </location>
</feature>
<feature type="transmembrane region" description="Helical" evidence="7">
    <location>
        <begin position="54"/>
        <end position="74"/>
    </location>
</feature>
<dbReference type="InterPro" id="IPR004681">
    <property type="entry name" value="TRAP_DctM"/>
</dbReference>
<dbReference type="AlphaFoldDB" id="A0A975AHK0"/>
<keyword evidence="4 7" id="KW-0812">Transmembrane</keyword>
<proteinExistence type="predicted"/>
<feature type="transmembrane region" description="Helical" evidence="7">
    <location>
        <begin position="6"/>
        <end position="33"/>
    </location>
</feature>
<feature type="transmembrane region" description="Helical" evidence="7">
    <location>
        <begin position="334"/>
        <end position="353"/>
    </location>
</feature>
<comment type="subcellular location">
    <subcellularLocation>
        <location evidence="1">Cell inner membrane</location>
        <topology evidence="1">Multi-pass membrane protein</topology>
    </subcellularLocation>
</comment>
<feature type="transmembrane region" description="Helical" evidence="7">
    <location>
        <begin position="392"/>
        <end position="414"/>
    </location>
</feature>
<feature type="transmembrane region" description="Helical" evidence="7">
    <location>
        <begin position="241"/>
        <end position="260"/>
    </location>
</feature>
<keyword evidence="6 7" id="KW-0472">Membrane</keyword>
<dbReference type="RefSeq" id="WP_207299046.1">
    <property type="nucleotide sequence ID" value="NZ_CP071444.1"/>
</dbReference>
<evidence type="ECO:0000256" key="4">
    <source>
        <dbReference type="ARBA" id="ARBA00022692"/>
    </source>
</evidence>
<accession>A0A975AHK0</accession>
<protein>
    <submittedName>
        <fullName evidence="9">TRAP transporter large permease</fullName>
    </submittedName>
</protein>
<dbReference type="GO" id="GO:0022857">
    <property type="term" value="F:transmembrane transporter activity"/>
    <property type="evidence" value="ECO:0007669"/>
    <property type="project" value="TreeGrafter"/>
</dbReference>
<keyword evidence="5 7" id="KW-1133">Transmembrane helix</keyword>
<keyword evidence="2" id="KW-1003">Cell membrane</keyword>
<feature type="transmembrane region" description="Helical" evidence="7">
    <location>
        <begin position="305"/>
        <end position="327"/>
    </location>
</feature>
<evidence type="ECO:0000313" key="10">
    <source>
        <dbReference type="Proteomes" id="UP000663499"/>
    </source>
</evidence>
<dbReference type="PANTHER" id="PTHR33362">
    <property type="entry name" value="SIALIC ACID TRAP TRANSPORTER PERMEASE PROTEIN SIAT-RELATED"/>
    <property type="match status" value="1"/>
</dbReference>
<evidence type="ECO:0000256" key="3">
    <source>
        <dbReference type="ARBA" id="ARBA00022519"/>
    </source>
</evidence>
<reference evidence="9" key="1">
    <citation type="submission" date="2021-03" db="EMBL/GenBank/DDBJ databases">
        <title>Alkalibacter marinus sp. nov., isolated from tidal flat sediment.</title>
        <authorList>
            <person name="Namirimu T."/>
            <person name="Yang J.-A."/>
            <person name="Yang S.-H."/>
            <person name="Kim Y.-J."/>
            <person name="Kwon K.K."/>
        </authorList>
    </citation>
    <scope>NUCLEOTIDE SEQUENCE</scope>
    <source>
        <strain evidence="9">ES005</strain>
    </source>
</reference>
<evidence type="ECO:0000256" key="2">
    <source>
        <dbReference type="ARBA" id="ARBA00022475"/>
    </source>
</evidence>
<dbReference type="Pfam" id="PF06808">
    <property type="entry name" value="DctM"/>
    <property type="match status" value="1"/>
</dbReference>
<feature type="transmembrane region" description="Helical" evidence="7">
    <location>
        <begin position="94"/>
        <end position="123"/>
    </location>
</feature>
<dbReference type="NCBIfam" id="TIGR00786">
    <property type="entry name" value="dctM"/>
    <property type="match status" value="1"/>
</dbReference>
<feature type="transmembrane region" description="Helical" evidence="7">
    <location>
        <begin position="135"/>
        <end position="158"/>
    </location>
</feature>
<gene>
    <name evidence="9" type="ORF">J0B03_07645</name>
</gene>
<dbReference type="EMBL" id="CP071444">
    <property type="protein sequence ID" value="QSX07704.1"/>
    <property type="molecule type" value="Genomic_DNA"/>
</dbReference>
<feature type="transmembrane region" description="Helical" evidence="7">
    <location>
        <begin position="272"/>
        <end position="293"/>
    </location>
</feature>